<accession>A0A316UN95</accession>
<evidence type="ECO:0000256" key="1">
    <source>
        <dbReference type="ARBA" id="ARBA00004141"/>
    </source>
</evidence>
<dbReference type="Pfam" id="PF25539">
    <property type="entry name" value="Bestrophin_2"/>
    <property type="match status" value="1"/>
</dbReference>
<dbReference type="RefSeq" id="XP_025361361.1">
    <property type="nucleotide sequence ID" value="XM_025504474.1"/>
</dbReference>
<dbReference type="GO" id="GO:0005254">
    <property type="term" value="F:chloride channel activity"/>
    <property type="evidence" value="ECO:0007669"/>
    <property type="project" value="InterPro"/>
</dbReference>
<comment type="subcellular location">
    <subcellularLocation>
        <location evidence="1">Membrane</location>
        <topology evidence="1">Multi-pass membrane protein</topology>
    </subcellularLocation>
</comment>
<keyword evidence="4" id="KW-1133">Transmembrane helix</keyword>
<dbReference type="GeneID" id="37026297"/>
<keyword evidence="9" id="KW-1185">Reference proteome</keyword>
<evidence type="ECO:0000313" key="9">
    <source>
        <dbReference type="Proteomes" id="UP000245884"/>
    </source>
</evidence>
<protein>
    <submittedName>
        <fullName evidence="8">Uncharacterized protein</fullName>
    </submittedName>
</protein>
<dbReference type="GO" id="GO:0016020">
    <property type="term" value="C:membrane"/>
    <property type="evidence" value="ECO:0007669"/>
    <property type="project" value="UniProtKB-SubCell"/>
</dbReference>
<feature type="region of interest" description="Disordered" evidence="7">
    <location>
        <begin position="236"/>
        <end position="261"/>
    </location>
</feature>
<gene>
    <name evidence="8" type="ORF">BDZ90DRAFT_221398</name>
</gene>
<feature type="region of interest" description="Disordered" evidence="7">
    <location>
        <begin position="1"/>
        <end position="44"/>
    </location>
</feature>
<dbReference type="AlphaFoldDB" id="A0A316UN95"/>
<reference evidence="8 9" key="1">
    <citation type="journal article" date="2018" name="Mol. Biol. Evol.">
        <title>Broad Genomic Sampling Reveals a Smut Pathogenic Ancestry of the Fungal Clade Ustilaginomycotina.</title>
        <authorList>
            <person name="Kijpornyongpan T."/>
            <person name="Mondo S.J."/>
            <person name="Barry K."/>
            <person name="Sandor L."/>
            <person name="Lee J."/>
            <person name="Lipzen A."/>
            <person name="Pangilinan J."/>
            <person name="LaButti K."/>
            <person name="Hainaut M."/>
            <person name="Henrissat B."/>
            <person name="Grigoriev I.V."/>
            <person name="Spatafora J.W."/>
            <person name="Aime M.C."/>
        </authorList>
    </citation>
    <scope>NUCLEOTIDE SEQUENCE [LARGE SCALE GENOMIC DNA]</scope>
    <source>
        <strain evidence="8 9">MCA 5214</strain>
    </source>
</reference>
<evidence type="ECO:0000256" key="6">
    <source>
        <dbReference type="ARBA" id="ARBA00023136"/>
    </source>
</evidence>
<dbReference type="PANTHER" id="PTHR33281:SF21">
    <property type="entry name" value="MEMBRANE PROTEIN"/>
    <property type="match status" value="1"/>
</dbReference>
<dbReference type="EMBL" id="KZ819670">
    <property type="protein sequence ID" value="PWN26749.1"/>
    <property type="molecule type" value="Genomic_DNA"/>
</dbReference>
<evidence type="ECO:0000256" key="7">
    <source>
        <dbReference type="SAM" id="MobiDB-lite"/>
    </source>
</evidence>
<sequence>MLFSPPQPGQEPAPPSPASTARPDRGFVFSFGKNGGTAPSKPSPKGGILSLPHFSLLQSLQAEEQAKLKLSKVDFFRDAIRIRHSVLPQILPSVLGITLWSALIFSADAFYGRQWKTSSTIVQPLSIVVGLLLVFRTGTCFEKWNEARKVWAQAEAEGRSLGRWIWLNADISVYARRLRKKTRAIRLLSLFFTALAHELREEYGVGYPDYEGVLSEEDCHRWESSCAVLQPSHAAMHSTTGSGASLRQQEESSSSQAQPIMPPPSLALYSLHQLSLYLTAARASGMLDLAGPAGFNYSNTLISSLTSAHASLHRIKAAAIPAAYGIHLKQCTAAYLLALPLTLVTELGWKVIPFVTLVAVTLLGVVGINGELEVPFGDDASDHNLGLFCAAFRGEIELLVRGSEEGVGDKEEICG</sequence>
<evidence type="ECO:0000256" key="4">
    <source>
        <dbReference type="ARBA" id="ARBA00022989"/>
    </source>
</evidence>
<keyword evidence="3" id="KW-0812">Transmembrane</keyword>
<evidence type="ECO:0000256" key="2">
    <source>
        <dbReference type="ARBA" id="ARBA00022448"/>
    </source>
</evidence>
<feature type="compositionally biased region" description="Pro residues" evidence="7">
    <location>
        <begin position="1"/>
        <end position="17"/>
    </location>
</feature>
<evidence type="ECO:0000256" key="3">
    <source>
        <dbReference type="ARBA" id="ARBA00022692"/>
    </source>
</evidence>
<dbReference type="PANTHER" id="PTHR33281">
    <property type="entry name" value="UPF0187 PROTEIN YNEE"/>
    <property type="match status" value="1"/>
</dbReference>
<proteinExistence type="predicted"/>
<dbReference type="InterPro" id="IPR044669">
    <property type="entry name" value="YneE/VCCN1/2-like"/>
</dbReference>
<dbReference type="STRING" id="1569628.A0A316UN95"/>
<name>A0A316UN95_9BASI</name>
<feature type="compositionally biased region" description="Polar residues" evidence="7">
    <location>
        <begin position="237"/>
        <end position="247"/>
    </location>
</feature>
<dbReference type="OrthoDB" id="1368at2759"/>
<keyword evidence="2" id="KW-0813">Transport</keyword>
<keyword evidence="6" id="KW-0472">Membrane</keyword>
<keyword evidence="5" id="KW-0406">Ion transport</keyword>
<evidence type="ECO:0000313" key="8">
    <source>
        <dbReference type="EMBL" id="PWN26749.1"/>
    </source>
</evidence>
<organism evidence="8 9">
    <name type="scientific">Jaminaea rosea</name>
    <dbReference type="NCBI Taxonomy" id="1569628"/>
    <lineage>
        <taxon>Eukaryota</taxon>
        <taxon>Fungi</taxon>
        <taxon>Dikarya</taxon>
        <taxon>Basidiomycota</taxon>
        <taxon>Ustilaginomycotina</taxon>
        <taxon>Exobasidiomycetes</taxon>
        <taxon>Microstromatales</taxon>
        <taxon>Microstromatales incertae sedis</taxon>
        <taxon>Jaminaea</taxon>
    </lineage>
</organism>
<dbReference type="Proteomes" id="UP000245884">
    <property type="component" value="Unassembled WGS sequence"/>
</dbReference>
<evidence type="ECO:0000256" key="5">
    <source>
        <dbReference type="ARBA" id="ARBA00023065"/>
    </source>
</evidence>